<organism evidence="5 6">
    <name type="scientific">Fontibacillus panacisegetis</name>
    <dbReference type="NCBI Taxonomy" id="670482"/>
    <lineage>
        <taxon>Bacteria</taxon>
        <taxon>Bacillati</taxon>
        <taxon>Bacillota</taxon>
        <taxon>Bacilli</taxon>
        <taxon>Bacillales</taxon>
        <taxon>Paenibacillaceae</taxon>
        <taxon>Fontibacillus</taxon>
    </lineage>
</organism>
<name>A0A1G7R250_9BACL</name>
<keyword evidence="6" id="KW-1185">Reference proteome</keyword>
<dbReference type="GO" id="GO:0044281">
    <property type="term" value="P:small molecule metabolic process"/>
    <property type="evidence" value="ECO:0007669"/>
    <property type="project" value="UniProtKB-ARBA"/>
</dbReference>
<evidence type="ECO:0000256" key="4">
    <source>
        <dbReference type="ARBA" id="ARBA00022842"/>
    </source>
</evidence>
<dbReference type="PANTHER" id="PTHR46470:SF2">
    <property type="entry name" value="GLYCERALDEHYDE 3-PHOSPHATE PHOSPHATASE"/>
    <property type="match status" value="1"/>
</dbReference>
<accession>A0A1G7R250</accession>
<dbReference type="InterPro" id="IPR006439">
    <property type="entry name" value="HAD-SF_hydro_IA"/>
</dbReference>
<gene>
    <name evidence="5" type="ORF">SAMN04488542_12460</name>
</gene>
<dbReference type="Gene3D" id="1.20.120.710">
    <property type="entry name" value="Haloacid dehalogenase hydrolase-like domain"/>
    <property type="match status" value="1"/>
</dbReference>
<reference evidence="5 6" key="1">
    <citation type="submission" date="2016-10" db="EMBL/GenBank/DDBJ databases">
        <authorList>
            <person name="de Groot N.N."/>
        </authorList>
    </citation>
    <scope>NUCLEOTIDE SEQUENCE [LARGE SCALE GENOMIC DNA]</scope>
    <source>
        <strain evidence="5 6">DSM 28129</strain>
    </source>
</reference>
<evidence type="ECO:0000313" key="5">
    <source>
        <dbReference type="EMBL" id="SDG04823.1"/>
    </source>
</evidence>
<dbReference type="Gene3D" id="3.40.50.1000">
    <property type="entry name" value="HAD superfamily/HAD-like"/>
    <property type="match status" value="1"/>
</dbReference>
<evidence type="ECO:0000256" key="2">
    <source>
        <dbReference type="ARBA" id="ARBA00022723"/>
    </source>
</evidence>
<dbReference type="GO" id="GO:0046872">
    <property type="term" value="F:metal ion binding"/>
    <property type="evidence" value="ECO:0007669"/>
    <property type="project" value="UniProtKB-KW"/>
</dbReference>
<dbReference type="SFLD" id="SFLDS00003">
    <property type="entry name" value="Haloacid_Dehalogenase"/>
    <property type="match status" value="1"/>
</dbReference>
<dbReference type="RefSeq" id="WP_091233842.1">
    <property type="nucleotide sequence ID" value="NZ_FNBG01000024.1"/>
</dbReference>
<dbReference type="GO" id="GO:0016791">
    <property type="term" value="F:phosphatase activity"/>
    <property type="evidence" value="ECO:0007669"/>
    <property type="project" value="TreeGrafter"/>
</dbReference>
<keyword evidence="4" id="KW-0460">Magnesium</keyword>
<evidence type="ECO:0000256" key="1">
    <source>
        <dbReference type="ARBA" id="ARBA00001946"/>
    </source>
</evidence>
<keyword evidence="2" id="KW-0479">Metal-binding</keyword>
<dbReference type="SFLD" id="SFLDG01129">
    <property type="entry name" value="C1.5:_HAD__Beta-PGM__Phosphata"/>
    <property type="match status" value="1"/>
</dbReference>
<dbReference type="AlphaFoldDB" id="A0A1G7R250"/>
<dbReference type="Pfam" id="PF00702">
    <property type="entry name" value="Hydrolase"/>
    <property type="match status" value="1"/>
</dbReference>
<proteinExistence type="predicted"/>
<comment type="cofactor">
    <cofactor evidence="1">
        <name>Mg(2+)</name>
        <dbReference type="ChEBI" id="CHEBI:18420"/>
    </cofactor>
</comment>
<dbReference type="InterPro" id="IPR051400">
    <property type="entry name" value="HAD-like_hydrolase"/>
</dbReference>
<sequence>MTQNIPPQAVFFDVDDTLYDHLIPFRKALQNILHTNTDFPYEHAYHRMRYFSDTLSAQAGGTPTHGRVLEDMRRNRFILSLSEFGLSLTPDQAQKVQDDYLGNQFAIELFDGAEGLIHELMSRGTVVGLITNGPPEHQFQKIKALGVNHVISPDRIFISGAVGITKPDRGLFDHVTESLGLTSTGCYYIGDSWRNDVVGAISAGWNVLWFNHRGVQPESEHQPHHVVTSYNDIAEVLLELFVD</sequence>
<protein>
    <submittedName>
        <fullName evidence="5">Putative hydrolase of the HAD superfamily</fullName>
    </submittedName>
</protein>
<dbReference type="PANTHER" id="PTHR46470">
    <property type="entry name" value="N-ACYLNEURAMINATE-9-PHOSPHATASE"/>
    <property type="match status" value="1"/>
</dbReference>
<dbReference type="EMBL" id="FNBG01000024">
    <property type="protein sequence ID" value="SDG04823.1"/>
    <property type="molecule type" value="Genomic_DNA"/>
</dbReference>
<dbReference type="InterPro" id="IPR036412">
    <property type="entry name" value="HAD-like_sf"/>
</dbReference>
<dbReference type="SUPFAM" id="SSF56784">
    <property type="entry name" value="HAD-like"/>
    <property type="match status" value="1"/>
</dbReference>
<evidence type="ECO:0000313" key="6">
    <source>
        <dbReference type="Proteomes" id="UP000198972"/>
    </source>
</evidence>
<dbReference type="Proteomes" id="UP000198972">
    <property type="component" value="Unassembled WGS sequence"/>
</dbReference>
<dbReference type="PRINTS" id="PR00413">
    <property type="entry name" value="HADHALOGNASE"/>
</dbReference>
<evidence type="ECO:0000256" key="3">
    <source>
        <dbReference type="ARBA" id="ARBA00022801"/>
    </source>
</evidence>
<dbReference type="NCBIfam" id="TIGR01549">
    <property type="entry name" value="HAD-SF-IA-v1"/>
    <property type="match status" value="1"/>
</dbReference>
<keyword evidence="3 5" id="KW-0378">Hydrolase</keyword>
<dbReference type="OrthoDB" id="25198at2"/>
<dbReference type="InterPro" id="IPR023214">
    <property type="entry name" value="HAD_sf"/>
</dbReference>
<dbReference type="STRING" id="670482.SAMN04488542_12460"/>